<comment type="subcellular location">
    <subcellularLocation>
        <location evidence="1 9">Cell membrane</location>
        <topology evidence="1 9">Multi-pass membrane protein</topology>
    </subcellularLocation>
</comment>
<dbReference type="Proteomes" id="UP000276133">
    <property type="component" value="Unassembled WGS sequence"/>
</dbReference>
<evidence type="ECO:0000256" key="1">
    <source>
        <dbReference type="ARBA" id="ARBA00004651"/>
    </source>
</evidence>
<evidence type="ECO:0000256" key="6">
    <source>
        <dbReference type="ARBA" id="ARBA00023065"/>
    </source>
</evidence>
<evidence type="ECO:0000313" key="10">
    <source>
        <dbReference type="EMBL" id="RNA04979.1"/>
    </source>
</evidence>
<evidence type="ECO:0000256" key="7">
    <source>
        <dbReference type="ARBA" id="ARBA00023136"/>
    </source>
</evidence>
<name>A0A3M7Q1H7_BRAPC</name>
<dbReference type="PANTHER" id="PTHR11893:SF36">
    <property type="entry name" value="INNEXIN-5"/>
    <property type="match status" value="1"/>
</dbReference>
<organism evidence="10 11">
    <name type="scientific">Brachionus plicatilis</name>
    <name type="common">Marine rotifer</name>
    <name type="synonym">Brachionus muelleri</name>
    <dbReference type="NCBI Taxonomy" id="10195"/>
    <lineage>
        <taxon>Eukaryota</taxon>
        <taxon>Metazoa</taxon>
        <taxon>Spiralia</taxon>
        <taxon>Gnathifera</taxon>
        <taxon>Rotifera</taxon>
        <taxon>Eurotatoria</taxon>
        <taxon>Monogononta</taxon>
        <taxon>Pseudotrocha</taxon>
        <taxon>Ploima</taxon>
        <taxon>Brachionidae</taxon>
        <taxon>Brachionus</taxon>
    </lineage>
</organism>
<sequence>MRQVPRQKRAELQRLNSISNLRNKQLAGHSFCKKTSATDEPDRIEHYDLELRPTKLHELKLGEVLNSGDGMVSGFLDAITKARHFRLNNDDDFIDRLSRRYSVVLFMLFTVVVSSKQYVGDPISCWVPAQFTGSHVEYTNYICWISNTYFLPMRERVPGPDEPKRSHISYYQWVPFILMIQAIMFYFPSVVWHSFSAKSGFDIGTLVKSVNNMDQLNPEVREKTLRYLAKHMDKALEVQREINSGPFARFTKFLGKFCCITFGRNQGNYLLFVYLFAKFLFIVNVIGQLFLLNKFLGNKYNMYGLEVILSFFNTTRRIHTSHSAELVESHRFPRVTMCHFQVRTLGDNLHNYVVQCALPINLFNEKIFIFIWFWLVYVAIASIYGFFLWIWYALHFNRVSFLKKYLKLMDRLSREKFDRKMFRAFTEQYLRQDGVLVLRLIGKNSNQVVMGEVMSALWDNFKKNQEDGGIFV</sequence>
<protein>
    <recommendedName>
        <fullName evidence="9">Innexin</fullName>
    </recommendedName>
</protein>
<evidence type="ECO:0000256" key="4">
    <source>
        <dbReference type="ARBA" id="ARBA00022692"/>
    </source>
</evidence>
<keyword evidence="7 9" id="KW-0472">Membrane</keyword>
<keyword evidence="4 9" id="KW-0812">Transmembrane</keyword>
<evidence type="ECO:0000256" key="3">
    <source>
        <dbReference type="ARBA" id="ARBA00022475"/>
    </source>
</evidence>
<dbReference type="InterPro" id="IPR000990">
    <property type="entry name" value="Innexin"/>
</dbReference>
<dbReference type="PRINTS" id="PR01262">
    <property type="entry name" value="INNEXIN"/>
</dbReference>
<dbReference type="GO" id="GO:0034220">
    <property type="term" value="P:monoatomic ion transmembrane transport"/>
    <property type="evidence" value="ECO:0007669"/>
    <property type="project" value="UniProtKB-KW"/>
</dbReference>
<evidence type="ECO:0000256" key="2">
    <source>
        <dbReference type="ARBA" id="ARBA00022448"/>
    </source>
</evidence>
<evidence type="ECO:0000256" key="5">
    <source>
        <dbReference type="ARBA" id="ARBA00022989"/>
    </source>
</evidence>
<comment type="function">
    <text evidence="9">Structural component of the gap junctions.</text>
</comment>
<dbReference type="GO" id="GO:0005921">
    <property type="term" value="C:gap junction"/>
    <property type="evidence" value="ECO:0007669"/>
    <property type="project" value="UniProtKB-UniRule"/>
</dbReference>
<dbReference type="Pfam" id="PF00876">
    <property type="entry name" value="Innexin"/>
    <property type="match status" value="1"/>
</dbReference>
<comment type="caution">
    <text evidence="9">Lacks conserved residue(s) required for the propagation of feature annotation.</text>
</comment>
<dbReference type="EMBL" id="REGN01007900">
    <property type="protein sequence ID" value="RNA04979.1"/>
    <property type="molecule type" value="Genomic_DNA"/>
</dbReference>
<dbReference type="GO" id="GO:0005886">
    <property type="term" value="C:plasma membrane"/>
    <property type="evidence" value="ECO:0007669"/>
    <property type="project" value="UniProtKB-SubCell"/>
</dbReference>
<evidence type="ECO:0000313" key="11">
    <source>
        <dbReference type="Proteomes" id="UP000276133"/>
    </source>
</evidence>
<dbReference type="OrthoDB" id="5867527at2759"/>
<evidence type="ECO:0000256" key="9">
    <source>
        <dbReference type="RuleBase" id="RU010713"/>
    </source>
</evidence>
<keyword evidence="3" id="KW-1003">Cell membrane</keyword>
<keyword evidence="11" id="KW-1185">Reference proteome</keyword>
<evidence type="ECO:0000256" key="8">
    <source>
        <dbReference type="ARBA" id="ARBA00023303"/>
    </source>
</evidence>
<keyword evidence="5 9" id="KW-1133">Transmembrane helix</keyword>
<keyword evidence="8 9" id="KW-0407">Ion channel</keyword>
<comment type="caution">
    <text evidence="10">The sequence shown here is derived from an EMBL/GenBank/DDBJ whole genome shotgun (WGS) entry which is preliminary data.</text>
</comment>
<dbReference type="AlphaFoldDB" id="A0A3M7Q1H7"/>
<dbReference type="PROSITE" id="PS51013">
    <property type="entry name" value="PANNEXIN"/>
    <property type="match status" value="1"/>
</dbReference>
<proteinExistence type="inferred from homology"/>
<accession>A0A3M7Q1H7</accession>
<reference evidence="10 11" key="1">
    <citation type="journal article" date="2018" name="Sci. Rep.">
        <title>Genomic signatures of local adaptation to the degree of environmental predictability in rotifers.</title>
        <authorList>
            <person name="Franch-Gras L."/>
            <person name="Hahn C."/>
            <person name="Garcia-Roger E.M."/>
            <person name="Carmona M.J."/>
            <person name="Serra M."/>
            <person name="Gomez A."/>
        </authorList>
    </citation>
    <scope>NUCLEOTIDE SEQUENCE [LARGE SCALE GENOMIC DNA]</scope>
    <source>
        <strain evidence="10">HYR1</strain>
    </source>
</reference>
<feature type="transmembrane region" description="Helical" evidence="9">
    <location>
        <begin position="269"/>
        <end position="292"/>
    </location>
</feature>
<feature type="transmembrane region" description="Helical" evidence="9">
    <location>
        <begin position="367"/>
        <end position="394"/>
    </location>
</feature>
<dbReference type="PANTHER" id="PTHR11893">
    <property type="entry name" value="INNEXIN"/>
    <property type="match status" value="1"/>
</dbReference>
<comment type="similarity">
    <text evidence="9">Belongs to the pannexin family.</text>
</comment>
<gene>
    <name evidence="9" type="primary">inx</name>
    <name evidence="10" type="ORF">BpHYR1_047109</name>
</gene>
<keyword evidence="6 9" id="KW-0406">Ion transport</keyword>
<feature type="transmembrane region" description="Helical" evidence="9">
    <location>
        <begin position="170"/>
        <end position="192"/>
    </location>
</feature>
<keyword evidence="2 9" id="KW-0813">Transport</keyword>
<dbReference type="STRING" id="10195.A0A3M7Q1H7"/>